<dbReference type="GO" id="GO:0000922">
    <property type="term" value="C:spindle pole"/>
    <property type="evidence" value="ECO:0007669"/>
    <property type="project" value="UniProtKB-SubCell"/>
</dbReference>
<keyword evidence="4" id="KW-0723">Serine/threonine-protein kinase</keyword>
<dbReference type="InterPro" id="IPR001680">
    <property type="entry name" value="WD40_rpt"/>
</dbReference>
<dbReference type="InterPro" id="IPR008271">
    <property type="entry name" value="Ser/Thr_kinase_AS"/>
</dbReference>
<dbReference type="CDD" id="cd14014">
    <property type="entry name" value="STKc_PknB_like"/>
    <property type="match status" value="1"/>
</dbReference>
<dbReference type="AlphaFoldDB" id="A0A6P2D4Y3"/>
<evidence type="ECO:0000256" key="12">
    <source>
        <dbReference type="SAM" id="Phobius"/>
    </source>
</evidence>
<dbReference type="InterPro" id="IPR001245">
    <property type="entry name" value="Ser-Thr/Tyr_kinase_cat_dom"/>
</dbReference>
<reference evidence="14 15" key="1">
    <citation type="submission" date="2019-05" db="EMBL/GenBank/DDBJ databases">
        <authorList>
            <consortium name="Science for Life Laboratories"/>
        </authorList>
    </citation>
    <scope>NUCLEOTIDE SEQUENCE [LARGE SCALE GENOMIC DNA]</scope>
    <source>
        <strain evidence="14">Soil9</strain>
    </source>
</reference>
<feature type="transmembrane region" description="Helical" evidence="12">
    <location>
        <begin position="409"/>
        <end position="431"/>
    </location>
</feature>
<keyword evidence="12" id="KW-1133">Transmembrane helix</keyword>
<evidence type="ECO:0000313" key="14">
    <source>
        <dbReference type="EMBL" id="VTR94480.1"/>
    </source>
</evidence>
<feature type="domain" description="Protein kinase" evidence="13">
    <location>
        <begin position="72"/>
        <end position="383"/>
    </location>
</feature>
<evidence type="ECO:0000256" key="1">
    <source>
        <dbReference type="ARBA" id="ARBA00004300"/>
    </source>
</evidence>
<dbReference type="GO" id="GO:0005524">
    <property type="term" value="F:ATP binding"/>
    <property type="evidence" value="ECO:0007669"/>
    <property type="project" value="UniProtKB-UniRule"/>
</dbReference>
<keyword evidence="7 14" id="KW-0418">Kinase</keyword>
<keyword evidence="6 11" id="KW-0547">Nucleotide-binding</keyword>
<evidence type="ECO:0000256" key="11">
    <source>
        <dbReference type="PROSITE-ProRule" id="PRU10141"/>
    </source>
</evidence>
<evidence type="ECO:0000256" key="10">
    <source>
        <dbReference type="PROSITE-ProRule" id="PRU00221"/>
    </source>
</evidence>
<gene>
    <name evidence="14" type="ORF">SOIL9_32340</name>
</gene>
<dbReference type="PROSITE" id="PS00107">
    <property type="entry name" value="PROTEIN_KINASE_ATP"/>
    <property type="match status" value="1"/>
</dbReference>
<keyword evidence="15" id="KW-1185">Reference proteome</keyword>
<comment type="similarity">
    <text evidence="3">Belongs to the protein kinase superfamily. NEK Ser/Thr protein kinase family. NIMA subfamily.</text>
</comment>
<dbReference type="InterPro" id="IPR011047">
    <property type="entry name" value="Quinoprotein_ADH-like_sf"/>
</dbReference>
<dbReference type="Pfam" id="PF00400">
    <property type="entry name" value="WD40"/>
    <property type="match status" value="3"/>
</dbReference>
<evidence type="ECO:0000259" key="13">
    <source>
        <dbReference type="PROSITE" id="PS50011"/>
    </source>
</evidence>
<dbReference type="SUPFAM" id="SSF50998">
    <property type="entry name" value="Quinoprotein alcohol dehydrogenase-like"/>
    <property type="match status" value="2"/>
</dbReference>
<proteinExistence type="inferred from homology"/>
<dbReference type="InterPro" id="IPR000719">
    <property type="entry name" value="Prot_kinase_dom"/>
</dbReference>
<feature type="repeat" description="WD" evidence="10">
    <location>
        <begin position="725"/>
        <end position="766"/>
    </location>
</feature>
<dbReference type="Gene3D" id="3.30.200.20">
    <property type="entry name" value="Phosphorylase Kinase, domain 1"/>
    <property type="match status" value="1"/>
</dbReference>
<dbReference type="PROSITE" id="PS50082">
    <property type="entry name" value="WD_REPEATS_2"/>
    <property type="match status" value="1"/>
</dbReference>
<evidence type="ECO:0000313" key="15">
    <source>
        <dbReference type="Proteomes" id="UP000464178"/>
    </source>
</evidence>
<keyword evidence="8 11" id="KW-0067">ATP-binding</keyword>
<dbReference type="Gene3D" id="1.10.510.10">
    <property type="entry name" value="Transferase(Phosphotransferase) domain 1"/>
    <property type="match status" value="1"/>
</dbReference>
<evidence type="ECO:0000256" key="2">
    <source>
        <dbReference type="ARBA" id="ARBA00004647"/>
    </source>
</evidence>
<dbReference type="GO" id="GO:0005813">
    <property type="term" value="C:centrosome"/>
    <property type="evidence" value="ECO:0007669"/>
    <property type="project" value="UniProtKB-SubCell"/>
</dbReference>
<keyword evidence="12" id="KW-0472">Membrane</keyword>
<dbReference type="InterPro" id="IPR015943">
    <property type="entry name" value="WD40/YVTN_repeat-like_dom_sf"/>
</dbReference>
<comment type="subcellular location">
    <subcellularLocation>
        <location evidence="1">Cytoplasm</location>
        <location evidence="1">Cytoskeleton</location>
        <location evidence="1">Microtubule organizing center</location>
        <location evidence="1">Centrosome</location>
    </subcellularLocation>
    <subcellularLocation>
        <location evidence="2">Cytoplasm</location>
        <location evidence="2">Cytoskeleton</location>
        <location evidence="2">Spindle pole</location>
    </subcellularLocation>
</comment>
<organism evidence="14 15">
    <name type="scientific">Gemmata massiliana</name>
    <dbReference type="NCBI Taxonomy" id="1210884"/>
    <lineage>
        <taxon>Bacteria</taxon>
        <taxon>Pseudomonadati</taxon>
        <taxon>Planctomycetota</taxon>
        <taxon>Planctomycetia</taxon>
        <taxon>Gemmatales</taxon>
        <taxon>Gemmataceae</taxon>
        <taxon>Gemmata</taxon>
    </lineage>
</organism>
<dbReference type="PROSITE" id="PS00108">
    <property type="entry name" value="PROTEIN_KINASE_ST"/>
    <property type="match status" value="1"/>
</dbReference>
<evidence type="ECO:0000256" key="6">
    <source>
        <dbReference type="ARBA" id="ARBA00022741"/>
    </source>
</evidence>
<dbReference type="InterPro" id="IPR017441">
    <property type="entry name" value="Protein_kinase_ATP_BS"/>
</dbReference>
<feature type="binding site" evidence="11">
    <location>
        <position position="101"/>
    </location>
    <ligand>
        <name>ATP</name>
        <dbReference type="ChEBI" id="CHEBI:30616"/>
    </ligand>
</feature>
<dbReference type="Proteomes" id="UP000464178">
    <property type="component" value="Chromosome"/>
</dbReference>
<evidence type="ECO:0000256" key="3">
    <source>
        <dbReference type="ARBA" id="ARBA00010886"/>
    </source>
</evidence>
<dbReference type="PROSITE" id="PS50011">
    <property type="entry name" value="PROTEIN_KINASE_DOM"/>
    <property type="match status" value="1"/>
</dbReference>
<name>A0A6P2D4Y3_9BACT</name>
<keyword evidence="12" id="KW-0812">Transmembrane</keyword>
<protein>
    <recommendedName>
        <fullName evidence="13">Protein kinase domain-containing protein</fullName>
    </recommendedName>
</protein>
<evidence type="ECO:0000256" key="9">
    <source>
        <dbReference type="ARBA" id="ARBA00023212"/>
    </source>
</evidence>
<dbReference type="InterPro" id="IPR011009">
    <property type="entry name" value="Kinase-like_dom_sf"/>
</dbReference>
<accession>A0A6P2D4Y3</accession>
<dbReference type="PANTHER" id="PTHR43289:SF34">
    <property type="entry name" value="SERINE_THREONINE-PROTEIN KINASE YBDM-RELATED"/>
    <property type="match status" value="1"/>
</dbReference>
<dbReference type="SUPFAM" id="SSF56112">
    <property type="entry name" value="Protein kinase-like (PK-like)"/>
    <property type="match status" value="1"/>
</dbReference>
<keyword evidence="9" id="KW-0206">Cytoskeleton</keyword>
<dbReference type="Pfam" id="PF07714">
    <property type="entry name" value="PK_Tyr_Ser-Thr"/>
    <property type="match status" value="1"/>
</dbReference>
<evidence type="ECO:0000256" key="8">
    <source>
        <dbReference type="ARBA" id="ARBA00022840"/>
    </source>
</evidence>
<sequence length="1116" mass="122058">MTQHEHDRDPLDELAEEFVARFRRGERPSVSEFAARRPELSDRIRRLFPALVLMERVAPEPNDPAPDRLGEYRLVRELGRGGMGVVLEAVQESLGRRVALKVLPADRCRGVWLERFRREAQAAAQLHHTNIVPVFGIGQHGDTHFYVMQYIDGHGLDRVLFEVQRLREATIAPALAGPSALAHGLLTGRFDAGVPVSSESPVDLAASAALLLQAGEGYCRSVARLGRQAADALHYAHAQGVVHRDVKPSNLLLDARGSVWVADFGLAKSSAAPAAGLTETGDLVGTLRYMAPERFRGECDARGDVYAVGATLYELLALRPAFDDPDRLRLIGRIGRGEPEPLRRLNPAVPRDLDTIVRKAMARRPVDRYSTATDLADDLGRFLDGRPVRARRASAAELAWRWARRRPSVAALSALVVLLIVSAAIGGWWAAGALKAQVTEVTQAKQEMTERLWEARIAEARAVRVSRLPGQRLRGLDAIAEAAAIRPGALLRDEACACLALHDLRTEREWDEALESAGLTYSTGAAFDPDLAHSAHTDATGAITVRAADGRVADRFDGPGFPADYLRFSPDGRYLAARFTSPSERRPLRVWDWRGGRVVLDLPNTPQPMLSFDFHPDGRSAVVGGRGRVECYDLSSGTKVREIPIGFAPCWLAFAPGGDRLAVAGERRVRIVPWAARAGTSDWPDLPTGVYAVAWRPDGGLLAASGQDGNVYTFDPRTEAPRAVLRGHQFEAREIAFTPDGTVLLSRGWDGTTRLWDPVDGRELLRVRGASFLQVSRDGRRVGYRGYSTARLGVWELVGGDICRVLYAPHGLTQQVHAALSFSPDGTTLSAAGAGGLTLWDVRTGRVTAHEPLGTLTDVRFDPQGRWLLTGGPMARTHRFALRRDEVGWHLGKSETWPADIAAPFQYGADRSGDVVAVVDRFRRVVLPRATGTALYLGGHPRVSFVAVSPDGRWVACGPWRGAHVRVWRTADGVLEQELPTGETAGVTFDLNGNLLVLSADGTYKVHAANTFEPLRERSNPLAGFTRGLRMAFHPDHRTVAYAHDRVALCLAGLQTGEARALLPVPDSHNLAAYEFSPDGRYVAAVTVRGAVQVWDLVRLKDALHNCGLDWHEYTD</sequence>
<dbReference type="EMBL" id="LR593886">
    <property type="protein sequence ID" value="VTR94480.1"/>
    <property type="molecule type" value="Genomic_DNA"/>
</dbReference>
<evidence type="ECO:0000256" key="7">
    <source>
        <dbReference type="ARBA" id="ARBA00022777"/>
    </source>
</evidence>
<keyword evidence="5" id="KW-0808">Transferase</keyword>
<evidence type="ECO:0000256" key="4">
    <source>
        <dbReference type="ARBA" id="ARBA00022527"/>
    </source>
</evidence>
<evidence type="ECO:0000256" key="5">
    <source>
        <dbReference type="ARBA" id="ARBA00022679"/>
    </source>
</evidence>
<dbReference type="Gene3D" id="2.130.10.10">
    <property type="entry name" value="YVTN repeat-like/Quinoprotein amine dehydrogenase"/>
    <property type="match status" value="4"/>
</dbReference>
<dbReference type="GO" id="GO:0004674">
    <property type="term" value="F:protein serine/threonine kinase activity"/>
    <property type="evidence" value="ECO:0007669"/>
    <property type="project" value="UniProtKB-KW"/>
</dbReference>
<dbReference type="SMART" id="SM00220">
    <property type="entry name" value="S_TKc"/>
    <property type="match status" value="1"/>
</dbReference>
<dbReference type="SMART" id="SM00320">
    <property type="entry name" value="WD40"/>
    <property type="match status" value="7"/>
</dbReference>
<keyword evidence="9" id="KW-0963">Cytoplasm</keyword>
<dbReference type="RefSeq" id="WP_162669013.1">
    <property type="nucleotide sequence ID" value="NZ_LR593886.1"/>
</dbReference>
<dbReference type="KEGG" id="gms:SOIL9_32340"/>
<dbReference type="PROSITE" id="PS50294">
    <property type="entry name" value="WD_REPEATS_REGION"/>
    <property type="match status" value="1"/>
</dbReference>
<dbReference type="PANTHER" id="PTHR43289">
    <property type="entry name" value="MITOGEN-ACTIVATED PROTEIN KINASE KINASE KINASE 20-RELATED"/>
    <property type="match status" value="1"/>
</dbReference>
<keyword evidence="10" id="KW-0853">WD repeat</keyword>